<dbReference type="AlphaFoldDB" id="A0A838L9D0"/>
<evidence type="ECO:0000313" key="2">
    <source>
        <dbReference type="EMBL" id="MBA2935149.1"/>
    </source>
</evidence>
<evidence type="ECO:0000313" key="3">
    <source>
        <dbReference type="Proteomes" id="UP000570166"/>
    </source>
</evidence>
<proteinExistence type="predicted"/>
<evidence type="ECO:0000256" key="1">
    <source>
        <dbReference type="SAM" id="MobiDB-lite"/>
    </source>
</evidence>
<keyword evidence="3" id="KW-1185">Reference proteome</keyword>
<accession>A0A838L9D0</accession>
<sequence>MGKGKAKLVTGTAIVPTPPPVSGASIINGDKRPDPRDPHSWLPLTGTKPGVPGLRVMHGTLRLDYRGWRNSAEAMARAKLVPVPSSDPLAITAIRHEVLVPTGADDTHADPWLLPRLIDHGLARESEGKTPIWCYVTVTDPYATHMHASWRTGRRVAEHLCDRHGVPVMLVQHAPQQASNAATPHLHFLIGVRRLDARGFSTVVKALACDKARDLFIGLWAEVEAGG</sequence>
<reference evidence="2 3" key="1">
    <citation type="submission" date="2020-07" db="EMBL/GenBank/DDBJ databases">
        <authorList>
            <person name="Sun Q."/>
        </authorList>
    </citation>
    <scope>NUCLEOTIDE SEQUENCE [LARGE SCALE GENOMIC DNA]</scope>
    <source>
        <strain evidence="2 3">CGMCC 1.13654</strain>
    </source>
</reference>
<name>A0A838L9D0_9SPHN</name>
<gene>
    <name evidence="2" type="ORF">HZF05_13750</name>
</gene>
<protein>
    <submittedName>
        <fullName evidence="2">Uncharacterized protein</fullName>
    </submittedName>
</protein>
<comment type="caution">
    <text evidence="2">The sequence shown here is derived from an EMBL/GenBank/DDBJ whole genome shotgun (WGS) entry which is preliminary data.</text>
</comment>
<dbReference type="Proteomes" id="UP000570166">
    <property type="component" value="Unassembled WGS sequence"/>
</dbReference>
<organism evidence="2 3">
    <name type="scientific">Sphingomonas chungangi</name>
    <dbReference type="NCBI Taxonomy" id="2683589"/>
    <lineage>
        <taxon>Bacteria</taxon>
        <taxon>Pseudomonadati</taxon>
        <taxon>Pseudomonadota</taxon>
        <taxon>Alphaproteobacteria</taxon>
        <taxon>Sphingomonadales</taxon>
        <taxon>Sphingomonadaceae</taxon>
        <taxon>Sphingomonas</taxon>
    </lineage>
</organism>
<dbReference type="RefSeq" id="WP_160366199.1">
    <property type="nucleotide sequence ID" value="NZ_JACEIB010000023.1"/>
</dbReference>
<feature type="region of interest" description="Disordered" evidence="1">
    <location>
        <begin position="1"/>
        <end position="47"/>
    </location>
</feature>
<dbReference type="EMBL" id="JACEIB010000023">
    <property type="protein sequence ID" value="MBA2935149.1"/>
    <property type="molecule type" value="Genomic_DNA"/>
</dbReference>
<feature type="compositionally biased region" description="Basic and acidic residues" evidence="1">
    <location>
        <begin position="29"/>
        <end position="39"/>
    </location>
</feature>